<sequence>GCGDRCHVRRCTLEAAGDLLAALGPESLGTFHLVMVNRHLHRPTLGDMPKLLAPGGRLLFHTFMEGCHHPSDPAHVLKPGELRSTFQELEVDRDEELPGEDGRPMSFFVGRKQV</sequence>
<dbReference type="SUPFAM" id="SSF53335">
    <property type="entry name" value="S-adenosyl-L-methionine-dependent methyltransferases"/>
    <property type="match status" value="1"/>
</dbReference>
<dbReference type="EMBL" id="CAJNIZ010007167">
    <property type="protein sequence ID" value="CAE7255722.1"/>
    <property type="molecule type" value="Genomic_DNA"/>
</dbReference>
<protein>
    <recommendedName>
        <fullName evidence="3">Methyltransferase type 11 domain-containing protein</fullName>
    </recommendedName>
</protein>
<dbReference type="OrthoDB" id="74240at2759"/>
<dbReference type="Proteomes" id="UP000649617">
    <property type="component" value="Unassembled WGS sequence"/>
</dbReference>
<proteinExistence type="predicted"/>
<evidence type="ECO:0000313" key="1">
    <source>
        <dbReference type="EMBL" id="CAE7255722.1"/>
    </source>
</evidence>
<name>A0A812MG30_SYMPI</name>
<comment type="caution">
    <text evidence="1">The sequence shown here is derived from an EMBL/GenBank/DDBJ whole genome shotgun (WGS) entry which is preliminary data.</text>
</comment>
<dbReference type="AlphaFoldDB" id="A0A812MG30"/>
<evidence type="ECO:0008006" key="3">
    <source>
        <dbReference type="Google" id="ProtNLM"/>
    </source>
</evidence>
<keyword evidence="2" id="KW-1185">Reference proteome</keyword>
<feature type="non-terminal residue" evidence="1">
    <location>
        <position position="114"/>
    </location>
</feature>
<gene>
    <name evidence="1" type="ORF">SPIL2461_LOCUS5149</name>
</gene>
<organism evidence="1 2">
    <name type="scientific">Symbiodinium pilosum</name>
    <name type="common">Dinoflagellate</name>
    <dbReference type="NCBI Taxonomy" id="2952"/>
    <lineage>
        <taxon>Eukaryota</taxon>
        <taxon>Sar</taxon>
        <taxon>Alveolata</taxon>
        <taxon>Dinophyceae</taxon>
        <taxon>Suessiales</taxon>
        <taxon>Symbiodiniaceae</taxon>
        <taxon>Symbiodinium</taxon>
    </lineage>
</organism>
<evidence type="ECO:0000313" key="2">
    <source>
        <dbReference type="Proteomes" id="UP000649617"/>
    </source>
</evidence>
<dbReference type="Gene3D" id="3.40.50.150">
    <property type="entry name" value="Vaccinia Virus protein VP39"/>
    <property type="match status" value="1"/>
</dbReference>
<feature type="non-terminal residue" evidence="1">
    <location>
        <position position="1"/>
    </location>
</feature>
<dbReference type="InterPro" id="IPR029063">
    <property type="entry name" value="SAM-dependent_MTases_sf"/>
</dbReference>
<reference evidence="1" key="1">
    <citation type="submission" date="2021-02" db="EMBL/GenBank/DDBJ databases">
        <authorList>
            <person name="Dougan E. K."/>
            <person name="Rhodes N."/>
            <person name="Thang M."/>
            <person name="Chan C."/>
        </authorList>
    </citation>
    <scope>NUCLEOTIDE SEQUENCE</scope>
</reference>
<accession>A0A812MG30</accession>